<protein>
    <submittedName>
        <fullName evidence="1">Uncharacterized protein</fullName>
    </submittedName>
</protein>
<organism evidence="1 2">
    <name type="scientific">Limosilactobacillus reuteri (strain DSM 20016)</name>
    <name type="common">Lactobacillus reuteri</name>
    <dbReference type="NCBI Taxonomy" id="557436"/>
    <lineage>
        <taxon>Bacteria</taxon>
        <taxon>Bacillati</taxon>
        <taxon>Bacillota</taxon>
        <taxon>Bacilli</taxon>
        <taxon>Lactobacillales</taxon>
        <taxon>Lactobacillaceae</taxon>
        <taxon>Limosilactobacillus</taxon>
    </lineage>
</organism>
<dbReference type="HOGENOM" id="CLU_2683257_0_0_9"/>
<dbReference type="KEGG" id="lre:Lreu_1092"/>
<reference evidence="2" key="1">
    <citation type="journal article" date="2011" name="PLoS Genet.">
        <title>The evolution of host specialization in the vertebrate gut symbiont Lactobacillus reuteri.</title>
        <authorList>
            <person name="Frese S.A."/>
            <person name="Benson A.K."/>
            <person name="Tannock G.W."/>
            <person name="Loach D.M."/>
            <person name="Kim J."/>
            <person name="Zhang M."/>
            <person name="Oh P.L."/>
            <person name="Heng N.C."/>
            <person name="Patil P.B."/>
            <person name="Juge N."/>
            <person name="Mackenzie D.A."/>
            <person name="Pearson B.M."/>
            <person name="Lapidus A."/>
            <person name="Dalin E."/>
            <person name="Tice H."/>
            <person name="Goltsman E."/>
            <person name="Land M."/>
            <person name="Hauser L."/>
            <person name="Ivanova N."/>
            <person name="Kyrpides N.C."/>
            <person name="Walter J."/>
        </authorList>
    </citation>
    <scope>NUCLEOTIDE SEQUENCE [LARGE SCALE GENOMIC DNA]</scope>
    <source>
        <strain evidence="2">DSM 20016</strain>
    </source>
</reference>
<evidence type="ECO:0000313" key="2">
    <source>
        <dbReference type="Proteomes" id="UP000001991"/>
    </source>
</evidence>
<name>A5VKH5_LIMRD</name>
<dbReference type="Proteomes" id="UP000001991">
    <property type="component" value="Chromosome"/>
</dbReference>
<gene>
    <name evidence="1" type="ordered locus">Lreu_1092</name>
</gene>
<dbReference type="AlphaFoldDB" id="A5VKH5"/>
<evidence type="ECO:0000313" key="1">
    <source>
        <dbReference type="EMBL" id="ABQ83349.1"/>
    </source>
</evidence>
<sequence length="77" mass="9010">MKQMDLTKYRIDPAKFALACVQSSPDLTTEDKLRVYKEAYEEALTFYHQIQTAVINKGRSKEDRSLKEMGDFFDLKN</sequence>
<dbReference type="eggNOG" id="ENOG5032PFG">
    <property type="taxonomic scope" value="Bacteria"/>
</dbReference>
<accession>A5VKH5</accession>
<keyword evidence="2" id="KW-1185">Reference proteome</keyword>
<dbReference type="EMBL" id="CP000705">
    <property type="protein sequence ID" value="ABQ83349.1"/>
    <property type="molecule type" value="Genomic_DNA"/>
</dbReference>
<dbReference type="OMA" id="MDLTNYR"/>
<dbReference type="STRING" id="557436.Lreu_1092"/>
<dbReference type="PATRIC" id="fig|557436.17.peg.1865"/>
<proteinExistence type="predicted"/>